<dbReference type="InterPro" id="IPR038901">
    <property type="entry name" value="HEXDC-like"/>
</dbReference>
<keyword evidence="2" id="KW-1185">Reference proteome</keyword>
<reference evidence="1" key="1">
    <citation type="thesis" date="2020" institute="ProQuest LLC" country="789 East Eisenhower Parkway, Ann Arbor, MI, USA">
        <title>Comparative Genomics and Chromosome Evolution.</title>
        <authorList>
            <person name="Mudd A.B."/>
        </authorList>
    </citation>
    <scope>NUCLEOTIDE SEQUENCE</scope>
    <source>
        <strain evidence="1">Female2</strain>
        <tissue evidence="1">Blood</tissue>
    </source>
</reference>
<gene>
    <name evidence="1" type="ORF">GDO86_013754</name>
</gene>
<dbReference type="SUPFAM" id="SSF51445">
    <property type="entry name" value="(Trans)glycosidases"/>
    <property type="match status" value="1"/>
</dbReference>
<sequence length="345" mass="39505">MISQVMELHPGIRWFHIGSDEVYYLGEGKESQECLSKGSTTTEHLFLNHLNTVATYVTSSFPGVQPIAWDDMFRTTSISTVTGSNVPQMVEPMIWDYNPVLDIDEKVGLVNKYRQCGFKKIWFASAFKGATGVNQALTNITYHLENTKQWMKVAESVPQEVVQGIALTGWQRYDHFSVLCELLPVAIPSLAVCLQVVKEGKYTEEVWSFARSFLGMPQLDTDMCMSGPAGTFPGGDVLNHVSQFTFCLKPSLKEFLETNRYVTGWFSHYHRKRKMVHPIMVQHIQPNAQSLLSHWNSFIEDLRESLLRIYFPEAVEEWMEENVLPWYRTLQELVDDLNDSVTNTT</sequence>
<dbReference type="PANTHER" id="PTHR21040">
    <property type="entry name" value="BCDNA.GH04120"/>
    <property type="match status" value="1"/>
</dbReference>
<organism evidence="1 2">
    <name type="scientific">Hymenochirus boettgeri</name>
    <name type="common">Congo dwarf clawed frog</name>
    <dbReference type="NCBI Taxonomy" id="247094"/>
    <lineage>
        <taxon>Eukaryota</taxon>
        <taxon>Metazoa</taxon>
        <taxon>Chordata</taxon>
        <taxon>Craniata</taxon>
        <taxon>Vertebrata</taxon>
        <taxon>Euteleostomi</taxon>
        <taxon>Amphibia</taxon>
        <taxon>Batrachia</taxon>
        <taxon>Anura</taxon>
        <taxon>Pipoidea</taxon>
        <taxon>Pipidae</taxon>
        <taxon>Pipinae</taxon>
        <taxon>Hymenochirus</taxon>
    </lineage>
</organism>
<evidence type="ECO:0000313" key="1">
    <source>
        <dbReference type="EMBL" id="KAG8445993.1"/>
    </source>
</evidence>
<accession>A0A8T2JQZ0</accession>
<dbReference type="PANTHER" id="PTHR21040:SF6">
    <property type="entry name" value="HEXOSAMINIDASE D"/>
    <property type="match status" value="1"/>
</dbReference>
<comment type="caution">
    <text evidence="1">The sequence shown here is derived from an EMBL/GenBank/DDBJ whole genome shotgun (WGS) entry which is preliminary data.</text>
</comment>
<evidence type="ECO:0000313" key="2">
    <source>
        <dbReference type="Proteomes" id="UP000812440"/>
    </source>
</evidence>
<protein>
    <recommendedName>
        <fullName evidence="3">Beta-N-acetylhexosaminidase</fullName>
    </recommendedName>
</protein>
<evidence type="ECO:0008006" key="3">
    <source>
        <dbReference type="Google" id="ProtNLM"/>
    </source>
</evidence>
<name>A0A8T2JQZ0_9PIPI</name>
<dbReference type="AlphaFoldDB" id="A0A8T2JQZ0"/>
<dbReference type="InterPro" id="IPR017853">
    <property type="entry name" value="GH"/>
</dbReference>
<dbReference type="GO" id="GO:0015929">
    <property type="term" value="F:hexosaminidase activity"/>
    <property type="evidence" value="ECO:0007669"/>
    <property type="project" value="InterPro"/>
</dbReference>
<proteinExistence type="predicted"/>
<dbReference type="Gene3D" id="3.20.20.80">
    <property type="entry name" value="Glycosidases"/>
    <property type="match status" value="1"/>
</dbReference>
<dbReference type="OrthoDB" id="47475at2759"/>
<dbReference type="EMBL" id="JAACNH010000003">
    <property type="protein sequence ID" value="KAG8445993.1"/>
    <property type="molecule type" value="Genomic_DNA"/>
</dbReference>
<dbReference type="Proteomes" id="UP000812440">
    <property type="component" value="Chromosome 8_10"/>
</dbReference>